<dbReference type="Proteomes" id="UP000611762">
    <property type="component" value="Unassembled WGS sequence"/>
</dbReference>
<evidence type="ECO:0000256" key="6">
    <source>
        <dbReference type="ARBA" id="ARBA00022898"/>
    </source>
</evidence>
<gene>
    <name evidence="8" type="primary">hisC</name>
    <name evidence="10" type="ORF">H8698_12350</name>
</gene>
<dbReference type="InterPro" id="IPR005861">
    <property type="entry name" value="HisP_aminotrans"/>
</dbReference>
<evidence type="ECO:0000313" key="10">
    <source>
        <dbReference type="EMBL" id="MBC8541770.1"/>
    </source>
</evidence>
<evidence type="ECO:0000256" key="7">
    <source>
        <dbReference type="ARBA" id="ARBA00047481"/>
    </source>
</evidence>
<keyword evidence="4 8" id="KW-0032">Aminotransferase</keyword>
<dbReference type="RefSeq" id="WP_249313764.1">
    <property type="nucleotide sequence ID" value="NZ_JACRSU010000005.1"/>
</dbReference>
<keyword evidence="6 8" id="KW-0663">Pyridoxal phosphate</keyword>
<dbReference type="SUPFAM" id="SSF53383">
    <property type="entry name" value="PLP-dependent transferases"/>
    <property type="match status" value="1"/>
</dbReference>
<dbReference type="EC" id="2.6.1.9" evidence="8"/>
<dbReference type="InterPro" id="IPR015421">
    <property type="entry name" value="PyrdxlP-dep_Trfase_major"/>
</dbReference>
<keyword evidence="8" id="KW-0028">Amino-acid biosynthesis</keyword>
<comment type="cofactor">
    <cofactor evidence="1 8">
        <name>pyridoxal 5'-phosphate</name>
        <dbReference type="ChEBI" id="CHEBI:597326"/>
    </cofactor>
</comment>
<keyword evidence="5 8" id="KW-0808">Transferase</keyword>
<dbReference type="InterPro" id="IPR050106">
    <property type="entry name" value="HistidinolP_aminotransfase"/>
</dbReference>
<evidence type="ECO:0000256" key="5">
    <source>
        <dbReference type="ARBA" id="ARBA00022679"/>
    </source>
</evidence>
<evidence type="ECO:0000256" key="8">
    <source>
        <dbReference type="HAMAP-Rule" id="MF_01023"/>
    </source>
</evidence>
<dbReference type="Pfam" id="PF00155">
    <property type="entry name" value="Aminotran_1_2"/>
    <property type="match status" value="1"/>
</dbReference>
<dbReference type="PANTHER" id="PTHR43643">
    <property type="entry name" value="HISTIDINOL-PHOSPHATE AMINOTRANSFERASE 2"/>
    <property type="match status" value="1"/>
</dbReference>
<dbReference type="AlphaFoldDB" id="A0A926DR33"/>
<dbReference type="CDD" id="cd00609">
    <property type="entry name" value="AAT_like"/>
    <property type="match status" value="1"/>
</dbReference>
<name>A0A926DR33_9FIRM</name>
<dbReference type="Gene3D" id="3.90.1150.10">
    <property type="entry name" value="Aspartate Aminotransferase, domain 1"/>
    <property type="match status" value="1"/>
</dbReference>
<comment type="caution">
    <text evidence="10">The sequence shown here is derived from an EMBL/GenBank/DDBJ whole genome shotgun (WGS) entry which is preliminary data.</text>
</comment>
<dbReference type="InterPro" id="IPR015422">
    <property type="entry name" value="PyrdxlP-dep_Trfase_small"/>
</dbReference>
<evidence type="ECO:0000256" key="1">
    <source>
        <dbReference type="ARBA" id="ARBA00001933"/>
    </source>
</evidence>
<keyword evidence="11" id="KW-1185">Reference proteome</keyword>
<dbReference type="InterPro" id="IPR004839">
    <property type="entry name" value="Aminotransferase_I/II_large"/>
</dbReference>
<dbReference type="InterPro" id="IPR001917">
    <property type="entry name" value="Aminotrans_II_pyridoxalP_BS"/>
</dbReference>
<dbReference type="Gene3D" id="3.40.640.10">
    <property type="entry name" value="Type I PLP-dependent aspartate aminotransferase-like (Major domain)"/>
    <property type="match status" value="1"/>
</dbReference>
<dbReference type="NCBIfam" id="TIGR01141">
    <property type="entry name" value="hisC"/>
    <property type="match status" value="1"/>
</dbReference>
<evidence type="ECO:0000256" key="4">
    <source>
        <dbReference type="ARBA" id="ARBA00022576"/>
    </source>
</evidence>
<feature type="domain" description="Aminotransferase class I/classII large" evidence="9">
    <location>
        <begin position="26"/>
        <end position="347"/>
    </location>
</feature>
<dbReference type="GO" id="GO:0004400">
    <property type="term" value="F:histidinol-phosphate transaminase activity"/>
    <property type="evidence" value="ECO:0007669"/>
    <property type="project" value="UniProtKB-UniRule"/>
</dbReference>
<evidence type="ECO:0000259" key="9">
    <source>
        <dbReference type="Pfam" id="PF00155"/>
    </source>
</evidence>
<accession>A0A926DR33</accession>
<dbReference type="EMBL" id="JACRSU010000005">
    <property type="protein sequence ID" value="MBC8541770.1"/>
    <property type="molecule type" value="Genomic_DNA"/>
</dbReference>
<keyword evidence="8" id="KW-0368">Histidine biosynthesis</keyword>
<sequence length="358" mass="39651">MSRFLNACYQGLEAYVPGEQPTDMAYIKLNTNESPFPPSDAVIAAVTKEETEKLRLYPDPECGALRDALAESFHTSRENIFVSNGSDDILNFAFMAFAGLGGKAVFPSITYGFYKVFSQLHGIDYETISLNKDFTISPEDYYHKNALVVIANPNAPTGLMLSTEQVEAIVKNNPDNVVLIDEAYIDFGGTSCAPLVSKYDNLLVVQTFSKSRSLAGARLGFAVGNKDLIADLEKIKYSTNPYSINRLSLLAGAAAVNSPAYYKEKCGEIVKVREFAKAELKKQGFFVTDSAANFLFVKKRGVSGEYIYRKLREKGILVRHFNTPEIADFNRITVGTKEQMNALIEALKTIEKESQVEQ</sequence>
<dbReference type="GO" id="GO:0000105">
    <property type="term" value="P:L-histidine biosynthetic process"/>
    <property type="evidence" value="ECO:0007669"/>
    <property type="project" value="UniProtKB-UniRule"/>
</dbReference>
<comment type="catalytic activity">
    <reaction evidence="7 8">
        <text>L-histidinol phosphate + 2-oxoglutarate = 3-(imidazol-4-yl)-2-oxopropyl phosphate + L-glutamate</text>
        <dbReference type="Rhea" id="RHEA:23744"/>
        <dbReference type="ChEBI" id="CHEBI:16810"/>
        <dbReference type="ChEBI" id="CHEBI:29985"/>
        <dbReference type="ChEBI" id="CHEBI:57766"/>
        <dbReference type="ChEBI" id="CHEBI:57980"/>
        <dbReference type="EC" id="2.6.1.9"/>
    </reaction>
</comment>
<dbReference type="GO" id="GO:0030170">
    <property type="term" value="F:pyridoxal phosphate binding"/>
    <property type="evidence" value="ECO:0007669"/>
    <property type="project" value="InterPro"/>
</dbReference>
<protein>
    <recommendedName>
        <fullName evidence="8">Histidinol-phosphate aminotransferase</fullName>
        <ecNumber evidence="8">2.6.1.9</ecNumber>
    </recommendedName>
    <alternativeName>
        <fullName evidence="8">Imidazole acetol-phosphate transaminase</fullName>
    </alternativeName>
</protein>
<organism evidence="10 11">
    <name type="scientific">Congzhengia minquanensis</name>
    <dbReference type="NCBI Taxonomy" id="2763657"/>
    <lineage>
        <taxon>Bacteria</taxon>
        <taxon>Bacillati</taxon>
        <taxon>Bacillota</taxon>
        <taxon>Clostridia</taxon>
        <taxon>Eubacteriales</taxon>
        <taxon>Oscillospiraceae</taxon>
        <taxon>Congzhengia</taxon>
    </lineage>
</organism>
<comment type="subunit">
    <text evidence="3 8">Homodimer.</text>
</comment>
<feature type="modified residue" description="N6-(pyridoxal phosphate)lysine" evidence="8">
    <location>
        <position position="210"/>
    </location>
</feature>
<dbReference type="HAMAP" id="MF_01023">
    <property type="entry name" value="HisC_aminotrans_2"/>
    <property type="match status" value="1"/>
</dbReference>
<comment type="similarity">
    <text evidence="8">Belongs to the class-II pyridoxal-phosphate-dependent aminotransferase family. Histidinol-phosphate aminotransferase subfamily.</text>
</comment>
<dbReference type="PANTHER" id="PTHR43643:SF3">
    <property type="entry name" value="HISTIDINOL-PHOSPHATE AMINOTRANSFERASE"/>
    <property type="match status" value="1"/>
</dbReference>
<evidence type="ECO:0000256" key="2">
    <source>
        <dbReference type="ARBA" id="ARBA00005011"/>
    </source>
</evidence>
<comment type="pathway">
    <text evidence="2 8">Amino-acid biosynthesis; L-histidine biosynthesis; L-histidine from 5-phospho-alpha-D-ribose 1-diphosphate: step 7/9.</text>
</comment>
<evidence type="ECO:0000313" key="11">
    <source>
        <dbReference type="Proteomes" id="UP000611762"/>
    </source>
</evidence>
<reference evidence="10" key="1">
    <citation type="submission" date="2020-08" db="EMBL/GenBank/DDBJ databases">
        <title>Genome public.</title>
        <authorList>
            <person name="Liu C."/>
            <person name="Sun Q."/>
        </authorList>
    </citation>
    <scope>NUCLEOTIDE SEQUENCE</scope>
    <source>
        <strain evidence="10">H8</strain>
    </source>
</reference>
<dbReference type="PROSITE" id="PS00599">
    <property type="entry name" value="AA_TRANSFER_CLASS_2"/>
    <property type="match status" value="1"/>
</dbReference>
<proteinExistence type="inferred from homology"/>
<evidence type="ECO:0000256" key="3">
    <source>
        <dbReference type="ARBA" id="ARBA00011738"/>
    </source>
</evidence>
<dbReference type="InterPro" id="IPR015424">
    <property type="entry name" value="PyrdxlP-dep_Trfase"/>
</dbReference>